<keyword evidence="3" id="KW-0547">Nucleotide-binding</keyword>
<keyword evidence="7" id="KW-1185">Reference proteome</keyword>
<dbReference type="InterPro" id="IPR003439">
    <property type="entry name" value="ABC_transporter-like_ATP-bd"/>
</dbReference>
<dbReference type="PROSITE" id="PS50893">
    <property type="entry name" value="ABC_TRANSPORTER_2"/>
    <property type="match status" value="1"/>
</dbReference>
<dbReference type="GO" id="GO:0055085">
    <property type="term" value="P:transmembrane transport"/>
    <property type="evidence" value="ECO:0007669"/>
    <property type="project" value="UniProtKB-ARBA"/>
</dbReference>
<dbReference type="EMBL" id="CP006681">
    <property type="protein sequence ID" value="AHI53117.1"/>
    <property type="molecule type" value="Genomic_DNA"/>
</dbReference>
<gene>
    <name evidence="6" type="primary">oppF</name>
    <name evidence="6" type="ORF">SCULI_v1c07760</name>
</gene>
<dbReference type="CDD" id="cd03257">
    <property type="entry name" value="ABC_NikE_OppD_transporters"/>
    <property type="match status" value="1"/>
</dbReference>
<dbReference type="Pfam" id="PF08352">
    <property type="entry name" value="oligo_HPY"/>
    <property type="match status" value="1"/>
</dbReference>
<dbReference type="InterPro" id="IPR003593">
    <property type="entry name" value="AAA+_ATPase"/>
</dbReference>
<dbReference type="AlphaFoldDB" id="W6A7Z9"/>
<evidence type="ECO:0000256" key="3">
    <source>
        <dbReference type="ARBA" id="ARBA00022741"/>
    </source>
</evidence>
<dbReference type="HOGENOM" id="CLU_000604_73_4_14"/>
<comment type="similarity">
    <text evidence="1">Belongs to the ABC transporter superfamily.</text>
</comment>
<dbReference type="PATRIC" id="fig|1276246.3.peg.774"/>
<evidence type="ECO:0000313" key="6">
    <source>
        <dbReference type="EMBL" id="AHI53117.1"/>
    </source>
</evidence>
<keyword evidence="2" id="KW-0813">Transport</keyword>
<dbReference type="eggNOG" id="COG4608">
    <property type="taxonomic scope" value="Bacteria"/>
</dbReference>
<dbReference type="Pfam" id="PF00005">
    <property type="entry name" value="ABC_tran"/>
    <property type="match status" value="2"/>
</dbReference>
<dbReference type="NCBIfam" id="NF043078">
    <property type="entry name" value="MMSYN1_0168"/>
    <property type="match status" value="1"/>
</dbReference>
<dbReference type="GO" id="GO:0016887">
    <property type="term" value="F:ATP hydrolysis activity"/>
    <property type="evidence" value="ECO:0007669"/>
    <property type="project" value="InterPro"/>
</dbReference>
<dbReference type="SMART" id="SM00382">
    <property type="entry name" value="AAA"/>
    <property type="match status" value="1"/>
</dbReference>
<dbReference type="KEGG" id="scq:SCULI_v1c07760"/>
<dbReference type="InterPro" id="IPR013563">
    <property type="entry name" value="Oligopep_ABC_C"/>
</dbReference>
<name>W6A7Z9_9MOLU</name>
<dbReference type="InterPro" id="IPR027417">
    <property type="entry name" value="P-loop_NTPase"/>
</dbReference>
<dbReference type="GO" id="GO:0005524">
    <property type="term" value="F:ATP binding"/>
    <property type="evidence" value="ECO:0007669"/>
    <property type="project" value="UniProtKB-KW"/>
</dbReference>
<dbReference type="Gene3D" id="3.40.50.300">
    <property type="entry name" value="P-loop containing nucleotide triphosphate hydrolases"/>
    <property type="match status" value="2"/>
</dbReference>
<evidence type="ECO:0000256" key="1">
    <source>
        <dbReference type="ARBA" id="ARBA00005417"/>
    </source>
</evidence>
<feature type="domain" description="ABC transporter" evidence="5">
    <location>
        <begin position="9"/>
        <end position="656"/>
    </location>
</feature>
<dbReference type="SUPFAM" id="SSF52540">
    <property type="entry name" value="P-loop containing nucleoside triphosphate hydrolases"/>
    <property type="match status" value="3"/>
</dbReference>
<dbReference type="InterPro" id="IPR017871">
    <property type="entry name" value="ABC_transporter-like_CS"/>
</dbReference>
<dbReference type="GO" id="GO:0015833">
    <property type="term" value="P:peptide transport"/>
    <property type="evidence" value="ECO:0007669"/>
    <property type="project" value="InterPro"/>
</dbReference>
<proteinExistence type="inferred from homology"/>
<keyword evidence="4 6" id="KW-0067">ATP-binding</keyword>
<sequence length="716" mass="83205">MSQQKEQFINIRDLVVEFRNKGKKFQAVKGATFDIYKGEIFGLVGESGSGKTTIGRALVGVQPLKDGTVYLENQTIAGKPTSLYVLNKEIYKRLKNIDTKLSLSTVYLNNFIKNLKATYENYKLNPDKFTSEHIAKVFKSSKIAFIDNMFLENLKYVNRIIKYFDRINQFTDGIHNFIPEISPKLEKSIIIKNTSTKEAVFEIKELFGVIYKSILKINSRIKTFNKKESVDLESLLTEIFKELTIMVKEHKEILSKIKYVIELEHQNLALSAPYAKREKFRDYYNQQVYVDRQAFLDEAKRQKQLLSEQENPDQKKLKIVESQLADFWSKDNINLKACEQIISHLSNKIENIDKVVSTLKNTNFENKLKSIIENNQQLSEVQINELSVELKHINKIVKKNIMKDEESIQQYNEWKEIVDEMDPLVRADIIELTEFLDLPSIDEIVRNSYLFDSQTKQQKRKNRRDVQMIFQDPGSSLNDRMAIEEIIAEGLENFTELYKSPEAIERYVQERNAEFPDEKITTENVKPADVKKHIILKLIKSVGLLPEHLSRYPHEFSGGQRQRVGIARSLAMRPKIIVGDEPISALDVSIRAQVLNLFQKFKEEYDLTYLFITHDLSVVRFIADRIAVIYHGQIVELADAEELFTNPLHPYTKSLLSAIPIPEPEMARQKELEVYNPEAEHADYIFDIPEFVEVKPGHFVHANSRELKEIKKLIKK</sequence>
<evidence type="ECO:0000313" key="7">
    <source>
        <dbReference type="Proteomes" id="UP000019267"/>
    </source>
</evidence>
<evidence type="ECO:0000256" key="2">
    <source>
        <dbReference type="ARBA" id="ARBA00022448"/>
    </source>
</evidence>
<evidence type="ECO:0000259" key="5">
    <source>
        <dbReference type="PROSITE" id="PS50893"/>
    </source>
</evidence>
<dbReference type="STRING" id="1276246.SCULI_v1c07760"/>
<protein>
    <submittedName>
        <fullName evidence="6">Oligopeptide ABC transporter ATP-binding protein</fullName>
    </submittedName>
</protein>
<dbReference type="PANTHER" id="PTHR43776:SF7">
    <property type="entry name" value="D,D-DIPEPTIDE TRANSPORT ATP-BINDING PROTEIN DDPF-RELATED"/>
    <property type="match status" value="1"/>
</dbReference>
<accession>W6A7Z9</accession>
<reference evidence="6 7" key="1">
    <citation type="journal article" date="2014" name="Genome Biol. Evol.">
        <title>Molecular evolution of the substrate utilization strategies and putative virulence factors in mosquito-associated Spiroplasma species.</title>
        <authorList>
            <person name="Chang T.H."/>
            <person name="Lo W.S."/>
            <person name="Ku C."/>
            <person name="Chen L.L."/>
            <person name="Kuo C.H."/>
        </authorList>
    </citation>
    <scope>NUCLEOTIDE SEQUENCE [LARGE SCALE GENOMIC DNA]</scope>
    <source>
        <strain evidence="6">AES-1</strain>
    </source>
</reference>
<evidence type="ECO:0000256" key="4">
    <source>
        <dbReference type="ARBA" id="ARBA00022840"/>
    </source>
</evidence>
<dbReference type="OrthoDB" id="9779287at2"/>
<dbReference type="Proteomes" id="UP000019267">
    <property type="component" value="Chromosome"/>
</dbReference>
<dbReference type="RefSeq" id="WP_025363346.1">
    <property type="nucleotide sequence ID" value="NZ_CP006681.1"/>
</dbReference>
<dbReference type="PROSITE" id="PS00211">
    <property type="entry name" value="ABC_TRANSPORTER_1"/>
    <property type="match status" value="1"/>
</dbReference>
<dbReference type="PANTHER" id="PTHR43776">
    <property type="entry name" value="TRANSPORT ATP-BINDING PROTEIN"/>
    <property type="match status" value="1"/>
</dbReference>
<dbReference type="InterPro" id="IPR050319">
    <property type="entry name" value="ABC_transp_ATP-bind"/>
</dbReference>
<organism evidence="6 7">
    <name type="scientific">Spiroplasma culicicola AES-1</name>
    <dbReference type="NCBI Taxonomy" id="1276246"/>
    <lineage>
        <taxon>Bacteria</taxon>
        <taxon>Bacillati</taxon>
        <taxon>Mycoplasmatota</taxon>
        <taxon>Mollicutes</taxon>
        <taxon>Entomoplasmatales</taxon>
        <taxon>Spiroplasmataceae</taxon>
        <taxon>Spiroplasma</taxon>
    </lineage>
</organism>